<feature type="region of interest" description="Disordered" evidence="1">
    <location>
        <begin position="782"/>
        <end position="872"/>
    </location>
</feature>
<evidence type="ECO:0000313" key="3">
    <source>
        <dbReference type="Proteomes" id="UP000623129"/>
    </source>
</evidence>
<proteinExistence type="predicted"/>
<feature type="region of interest" description="Disordered" evidence="1">
    <location>
        <begin position="479"/>
        <end position="591"/>
    </location>
</feature>
<name>A0A833RIJ6_9POAL</name>
<accession>A0A833RIJ6</accession>
<dbReference type="EMBL" id="SWLB01000003">
    <property type="protein sequence ID" value="KAF3340147.1"/>
    <property type="molecule type" value="Genomic_DNA"/>
</dbReference>
<dbReference type="Proteomes" id="UP000623129">
    <property type="component" value="Unassembled WGS sequence"/>
</dbReference>
<evidence type="ECO:0000313" key="2">
    <source>
        <dbReference type="EMBL" id="KAF3340147.1"/>
    </source>
</evidence>
<evidence type="ECO:0000256" key="1">
    <source>
        <dbReference type="SAM" id="MobiDB-lite"/>
    </source>
</evidence>
<feature type="compositionally biased region" description="Low complexity" evidence="1">
    <location>
        <begin position="800"/>
        <end position="835"/>
    </location>
</feature>
<feature type="region of interest" description="Disordered" evidence="1">
    <location>
        <begin position="614"/>
        <end position="638"/>
    </location>
</feature>
<sequence length="1117" mass="126131">MPGIWSRHRDEITIDRLQKFWGELPIQARRSLLRIDKQALFEQARKNLYCSRCNGLLLESFTQIVMYGKSLQQHHEGSLGNPLDLEDEEAQDPAVHPWGGLAATKDGLLTLLECFMNSRSLRPLQNVFDSARAREREREMLYPDACGGEGRGWISQGGGGSLSGYGRGHGTRETCALHTARLSCDTLMDFWSALGDETRASLLQMKEEDFIERLMYRFDSKRFCRDCRRNVIREFKELKELKRMRREPRCTSWFCGPDTAFHYEVSDDCVQADWHELFSDGKYHHFDWAVGTSEGKGDILDYQDVGMNRKVLHTGLDLTSVSTCYISLRACRLDGRITELCVKAHALKGQLCVHRRLIVGDGFVSITKGESMRQFFEHAEEAEEEDEEDAMERDGSDMDGDGSHPQKHAKSPELAREFLLDAATVIFKEQVEKAFREGTARQNAHSVFVSLALKLLEDRVHVACKEIITLEKQTKLLEEEEKEKREEEERKERRRNKEREKKLRRKERLKGKESRDKETEVEVESESNLLEPKSPCDEEEVSPESQKHYKFIESTEESELPPECSEIVPHSTDTQGEEGESSRDHSEYHHCQMDANESFILEQSKSTRRWLKYSNDLGNRNAVAKKSNRSSDLPYRSRGRYDYHSCGCGDRGQDGAYHQQSYKPRQPYYRSVKFSLSGYTSDSFPLQKSSGVGTGGTTKKDPTLKQVWEPMDSRKKIHTSSTNGTTNNKDSNADLPDKADCGSNEENMCQKHKQEDGGQSEDMDHREGCNLEHQERQDMCTEYNTSSGSPVNHSHDLDNCSSCPSEGDSSISSSSGPHHESSSSTSDSEDASQQSDGRDNSTCISEKNDSIFPKDLPNELGSQLPSKIDSPGKCGVLMSPPERENGIGLRVSQVTKDGENETKHVHMRNGVLPAHTQPVHGPAFYPSVGIGYHNQPVTNSWAGPTNGYPFSQPGHYSYPNHHLGYGIPMQYAAPVVHPFPTVHSFGLNQQAPVYKQYGARDNTMVNRPGLGPSGADPVGNRRVLPPQNSNLERRVVTPMSQVSMRPSSNLMKKNDEEKCQNEEPSHFSLFHFGGPMGCRDQLKLNDGKKGGLQCAREDSDVKEYNLFSSKGGSFSFY</sequence>
<feature type="compositionally biased region" description="Basic and acidic residues" evidence="1">
    <location>
        <begin position="510"/>
        <end position="520"/>
    </location>
</feature>
<feature type="region of interest" description="Disordered" evidence="1">
    <location>
        <begin position="683"/>
        <end position="765"/>
    </location>
</feature>
<feature type="compositionally biased region" description="Basic and acidic residues" evidence="1">
    <location>
        <begin position="392"/>
        <end position="411"/>
    </location>
</feature>
<feature type="compositionally biased region" description="Polar residues" evidence="1">
    <location>
        <begin position="782"/>
        <end position="792"/>
    </location>
</feature>
<dbReference type="PANTHER" id="PTHR16897">
    <property type="entry name" value="OS10G0105400 PROTEIN"/>
    <property type="match status" value="1"/>
</dbReference>
<feature type="compositionally biased region" description="Acidic residues" evidence="1">
    <location>
        <begin position="380"/>
        <end position="391"/>
    </location>
</feature>
<organism evidence="2 3">
    <name type="scientific">Carex littledalei</name>
    <dbReference type="NCBI Taxonomy" id="544730"/>
    <lineage>
        <taxon>Eukaryota</taxon>
        <taxon>Viridiplantae</taxon>
        <taxon>Streptophyta</taxon>
        <taxon>Embryophyta</taxon>
        <taxon>Tracheophyta</taxon>
        <taxon>Spermatophyta</taxon>
        <taxon>Magnoliopsida</taxon>
        <taxon>Liliopsida</taxon>
        <taxon>Poales</taxon>
        <taxon>Cyperaceae</taxon>
        <taxon>Cyperoideae</taxon>
        <taxon>Cariceae</taxon>
        <taxon>Carex</taxon>
        <taxon>Carex subgen. Euthyceras</taxon>
    </lineage>
</organism>
<feature type="compositionally biased region" description="Basic and acidic residues" evidence="1">
    <location>
        <begin position="731"/>
        <end position="740"/>
    </location>
</feature>
<dbReference type="OrthoDB" id="567691at2759"/>
<dbReference type="AlphaFoldDB" id="A0A833RIJ6"/>
<comment type="caution">
    <text evidence="2">The sequence shown here is derived from an EMBL/GenBank/DDBJ whole genome shotgun (WGS) entry which is preliminary data.</text>
</comment>
<feature type="compositionally biased region" description="Basic and acidic residues" evidence="1">
    <location>
        <begin position="748"/>
        <end position="765"/>
    </location>
</feature>
<feature type="compositionally biased region" description="Polar residues" evidence="1">
    <location>
        <begin position="719"/>
        <end position="730"/>
    </location>
</feature>
<feature type="compositionally biased region" description="Basic and acidic residues" evidence="1">
    <location>
        <begin position="580"/>
        <end position="591"/>
    </location>
</feature>
<keyword evidence="3" id="KW-1185">Reference proteome</keyword>
<protein>
    <submittedName>
        <fullName evidence="2">Uncharacterized protein</fullName>
    </submittedName>
</protein>
<feature type="compositionally biased region" description="Basic and acidic residues" evidence="1">
    <location>
        <begin position="479"/>
        <end position="501"/>
    </location>
</feature>
<feature type="region of interest" description="Disordered" evidence="1">
    <location>
        <begin position="377"/>
        <end position="411"/>
    </location>
</feature>
<reference evidence="2" key="1">
    <citation type="submission" date="2020-01" db="EMBL/GenBank/DDBJ databases">
        <title>Genome sequence of Kobresia littledalei, the first chromosome-level genome in the family Cyperaceae.</title>
        <authorList>
            <person name="Qu G."/>
        </authorList>
    </citation>
    <scope>NUCLEOTIDE SEQUENCE</scope>
    <source>
        <strain evidence="2">C.B.Clarke</strain>
        <tissue evidence="2">Leaf</tissue>
    </source>
</reference>
<dbReference type="PANTHER" id="PTHR16897:SF2">
    <property type="entry name" value="OS03G0226600 PROTEIN"/>
    <property type="match status" value="1"/>
</dbReference>
<gene>
    <name evidence="2" type="ORF">FCM35_KLT15918</name>
</gene>